<evidence type="ECO:0000256" key="2">
    <source>
        <dbReference type="ARBA" id="ARBA00022966"/>
    </source>
</evidence>
<evidence type="ECO:0000256" key="3">
    <source>
        <dbReference type="ARBA" id="ARBA00023157"/>
    </source>
</evidence>
<dbReference type="CDD" id="cd02891">
    <property type="entry name" value="A2M_like"/>
    <property type="match status" value="1"/>
</dbReference>
<evidence type="ECO:0000256" key="5">
    <source>
        <dbReference type="SAM" id="SignalP"/>
    </source>
</evidence>
<dbReference type="SMART" id="SM01360">
    <property type="entry name" value="A2M"/>
    <property type="match status" value="1"/>
</dbReference>
<dbReference type="Pfam" id="PF12248">
    <property type="entry name" value="Methyltransf_FA"/>
    <property type="match status" value="1"/>
</dbReference>
<evidence type="ECO:0000313" key="10">
    <source>
        <dbReference type="Proteomes" id="UP001307889"/>
    </source>
</evidence>
<dbReference type="InterPro" id="IPR009048">
    <property type="entry name" value="A-macroglobulin_rcpt-bd"/>
</dbReference>
<dbReference type="Pfam" id="PF00207">
    <property type="entry name" value="A2M"/>
    <property type="match status" value="1"/>
</dbReference>
<dbReference type="InterPro" id="IPR013783">
    <property type="entry name" value="Ig-like_fold"/>
</dbReference>
<sequence>MQLLIILFLPVLVKSDISRVSVVCPEVAVPGQSTAVLVSLQQRDEANVTLRLVSVSPINFASRDLLAYNNVKIAGEGTIGVPVPSHAQGELSLETYVNCDFDKATCRPQVTCYLRLVGPVRDVIIRPKSKYYKPGQTVDFWVLAVDHDLKVASDITASVYLIDPSSTKVAIWEQVSLDQDTKQFSVPLSRRTSTGIWRIDVKIEENVFSTTLNVSHLRGCDDPVAPELTIAEEHFVELRFSREMRRRYKPGLPFVGKVEAVSSEKAVRVRVKVLDNTTSIYSQDIEMAGGIGSFMVPAVLSDSELIFLQAELVSVEGKEIDSHYVLAREPIYKWNSSSSCYLLVEEMSETLKPGDMARPTVLSSCPCDSHLHYIVTTEGHLTSWDSGEVPARDIPPGVGIGKPSLCQFNISFKVDAVMAPVSHLLVYYVTGEGEPISDVVSFDVRLLQNQVSVRMQTKNYWNPCDLIDVQIETDRDSYTCLIGGRGREMPIQAMSGGVEMDFTEAGVGLHQWDSNGRENSLEKIEPKFRRSVSSDAELEQIWLWHCFNYSSDIQAQGLQVSAPSEPGKWSLMALSISPSVGLRYSAPVFLQVFRQMDVDFKLPTSLRVGESLEVDIKIGNNLNSCVDVSALLTLSEGAHFQGSSQPFVAEKLRLGPHGATSLVVRMVASTSGNKNMTVEVSAYHSDTCQSVAAGVIANHTLVGTIYRQHSITVNPEGLVKTHIESAYFCANEQMVISTSEEFRYELIPAPRNQEGVVFEVRAGKGVHVALSEEQDLSQKMYQIVIGDQENSVSWLGRGKHGYSVHLTSAATPGILSSDQSKTFWISWDRGAISLGSGSTVHEKRILKWKIDKRMKISFIGFATKWGQPAEFRIWNFNDEAGYSQVIHLDIPRSLLPGSETGTLLVAGGLHLPYLASRMRSSLSEFSSLSTVVSTIASLLSDELLSGFKMTNQSKENQLAEIKMSIQNLMLYRRADGSFSDQSQAKSHWSTVEVLDLLSRAQSVISIDTVVLTSAKKWVQNRQLPDGSFKDSSVDVFPDNLTWIGEPARTVYTTATTLVCLVNLGLENDNDSNVVMKAREFLEKHVDTQLDSITLSALSYSLVKARSDKVTSVLDRLRNASTNDEGEFGWPHQRENSDWLYEEGVEQRKQPVTNHLREFKASLYTLMTYTALKDLKSAEPVARYLFYRSNLLDTHTELINIAIKAFSDFGRLALDENRYLTVSLATSGMELTDTLELKASSEPQLLNLPSLPTKVFIYATGGGCATVQGRISYATYSTSKGNPQLELWAGVIDEVMPKRNSIQELEGKLPLLRLRTCFRWKGSRPPGIIRVEIYLFSGFELVKVSPTTVPIDYGSYSDQIWFAANDVPSDCAVCIDFSMRSEFIINRLRPGLARAYPSGRPDLVSEQFFHARRGSPLLAGTSEDDLITWFGTSVFDEMQELESSFLNACKCGQSCESVKPGTTTGSSKTEEEKQNDEINDFTDIIVFSDLREDLFTTQAEFDRMVSEMDENVTRAESSTPDQPLSQEDQTVSTEAYEEEGELYKNYTADSTLTSIFSSPQPDSPPQHLNKSRADLNDSASHKTDGSPVNSSTANDSTVDHPQQNLPPVLNAFLSSKVNAKSLGKNYVGEKNSKEHFEIRTGEETVNSQLKFAISDGAVSSELPLLQPLKSAELVKAKSSGLLKVSPALVG</sequence>
<dbReference type="Gene3D" id="2.60.40.10">
    <property type="entry name" value="Immunoglobulins"/>
    <property type="match status" value="1"/>
</dbReference>
<dbReference type="Gene3D" id="2.60.40.1930">
    <property type="match status" value="2"/>
</dbReference>
<protein>
    <submittedName>
        <fullName evidence="9">Complement component</fullName>
    </submittedName>
</protein>
<feature type="domain" description="Alpha-macroglobulin receptor-binding" evidence="8">
    <location>
        <begin position="1325"/>
        <end position="1408"/>
    </location>
</feature>
<keyword evidence="3" id="KW-1015">Disulfide bond</keyword>
<feature type="chain" id="PRO_5045353153" evidence="5">
    <location>
        <begin position="16"/>
        <end position="1689"/>
    </location>
</feature>
<feature type="compositionally biased region" description="Basic and acidic residues" evidence="4">
    <location>
        <begin position="1570"/>
        <end position="1583"/>
    </location>
</feature>
<dbReference type="InterPro" id="IPR011625">
    <property type="entry name" value="A2M_N_BRD"/>
</dbReference>
<dbReference type="Gene3D" id="1.50.10.20">
    <property type="match status" value="1"/>
</dbReference>
<keyword evidence="2" id="KW-0882">Thioester bond</keyword>
<dbReference type="InterPro" id="IPR001599">
    <property type="entry name" value="Macroglobln_a2"/>
</dbReference>
<keyword evidence="1 5" id="KW-0732">Signal</keyword>
<dbReference type="EMBL" id="AP028914">
    <property type="protein sequence ID" value="BES95192.1"/>
    <property type="molecule type" value="Genomic_DNA"/>
</dbReference>
<dbReference type="Gene3D" id="2.60.40.690">
    <property type="entry name" value="Alpha-macroglobulin, receptor-binding domain"/>
    <property type="match status" value="1"/>
</dbReference>
<dbReference type="InterPro" id="IPR011626">
    <property type="entry name" value="Alpha-macroglobulin_TED"/>
</dbReference>
<dbReference type="PANTHER" id="PTHR11412:SF136">
    <property type="entry name" value="CD109 ANTIGEN"/>
    <property type="match status" value="1"/>
</dbReference>
<dbReference type="InterPro" id="IPR002890">
    <property type="entry name" value="MG2"/>
</dbReference>
<dbReference type="Pfam" id="PF07703">
    <property type="entry name" value="A2M_BRD"/>
    <property type="match status" value="1"/>
</dbReference>
<feature type="domain" description="Alpha-2-macroglobulin bait region" evidence="6">
    <location>
        <begin position="342"/>
        <end position="482"/>
    </location>
</feature>
<gene>
    <name evidence="9" type="ORF">NTJ_08001</name>
</gene>
<evidence type="ECO:0000256" key="1">
    <source>
        <dbReference type="ARBA" id="ARBA00022729"/>
    </source>
</evidence>
<dbReference type="Proteomes" id="UP001307889">
    <property type="component" value="Chromosome 6"/>
</dbReference>
<reference evidence="9 10" key="1">
    <citation type="submission" date="2023-09" db="EMBL/GenBank/DDBJ databases">
        <title>Nesidiocoris tenuis whole genome shotgun sequence.</title>
        <authorList>
            <person name="Shibata T."/>
            <person name="Shimoda M."/>
            <person name="Kobayashi T."/>
            <person name="Uehara T."/>
        </authorList>
    </citation>
    <scope>NUCLEOTIDE SEQUENCE [LARGE SCALE GENOMIC DNA]</scope>
    <source>
        <strain evidence="9 10">Japan</strain>
    </source>
</reference>
<dbReference type="InterPro" id="IPR036595">
    <property type="entry name" value="A-macroglobulin_rcpt-bd_sf"/>
</dbReference>
<dbReference type="SUPFAM" id="SSF49410">
    <property type="entry name" value="Alpha-macroglobulin receptor domain"/>
    <property type="match status" value="1"/>
</dbReference>
<feature type="region of interest" description="Disordered" evidence="4">
    <location>
        <begin position="1456"/>
        <end position="1475"/>
    </location>
</feature>
<dbReference type="SMART" id="SM01361">
    <property type="entry name" value="A2M_recep"/>
    <property type="match status" value="1"/>
</dbReference>
<feature type="signal peptide" evidence="5">
    <location>
        <begin position="1"/>
        <end position="15"/>
    </location>
</feature>
<dbReference type="Pfam" id="PF07678">
    <property type="entry name" value="TED_complement"/>
    <property type="match status" value="1"/>
</dbReference>
<dbReference type="PANTHER" id="PTHR11412">
    <property type="entry name" value="MACROGLOBULIN / COMPLEMENT"/>
    <property type="match status" value="1"/>
</dbReference>
<evidence type="ECO:0000256" key="4">
    <source>
        <dbReference type="SAM" id="MobiDB-lite"/>
    </source>
</evidence>
<feature type="compositionally biased region" description="Polar residues" evidence="4">
    <location>
        <begin position="1513"/>
        <end position="1532"/>
    </location>
</feature>
<feature type="compositionally biased region" description="Polar residues" evidence="4">
    <location>
        <begin position="1585"/>
        <end position="1604"/>
    </location>
</feature>
<feature type="region of interest" description="Disordered" evidence="4">
    <location>
        <begin position="1508"/>
        <end position="1535"/>
    </location>
</feature>
<evidence type="ECO:0000313" key="9">
    <source>
        <dbReference type="EMBL" id="BES95192.1"/>
    </source>
</evidence>
<feature type="domain" description="Alpha-2-macroglobulin" evidence="7">
    <location>
        <begin position="541"/>
        <end position="632"/>
    </location>
</feature>
<dbReference type="SMART" id="SM01359">
    <property type="entry name" value="A2M_N_2"/>
    <property type="match status" value="1"/>
</dbReference>
<evidence type="ECO:0000259" key="7">
    <source>
        <dbReference type="SMART" id="SM01360"/>
    </source>
</evidence>
<evidence type="ECO:0000259" key="6">
    <source>
        <dbReference type="SMART" id="SM01359"/>
    </source>
</evidence>
<proteinExistence type="predicted"/>
<name>A0ABN7AUX6_9HEMI</name>
<dbReference type="InterPro" id="IPR008930">
    <property type="entry name" value="Terpenoid_cyclase/PrenylTrfase"/>
</dbReference>
<dbReference type="Pfam" id="PF01835">
    <property type="entry name" value="MG2"/>
    <property type="match status" value="1"/>
</dbReference>
<dbReference type="SUPFAM" id="SSF48239">
    <property type="entry name" value="Terpenoid cyclases/Protein prenyltransferases"/>
    <property type="match status" value="1"/>
</dbReference>
<dbReference type="InterPro" id="IPR050473">
    <property type="entry name" value="A2M/Complement_sys"/>
</dbReference>
<accession>A0ABN7AUX6</accession>
<dbReference type="InterPro" id="IPR022041">
    <property type="entry name" value="Methyltransf_FA"/>
</dbReference>
<evidence type="ECO:0000259" key="8">
    <source>
        <dbReference type="SMART" id="SM01361"/>
    </source>
</evidence>
<keyword evidence="10" id="KW-1185">Reference proteome</keyword>
<feature type="region of interest" description="Disordered" evidence="4">
    <location>
        <begin position="1552"/>
        <end position="1605"/>
    </location>
</feature>
<organism evidence="9 10">
    <name type="scientific">Nesidiocoris tenuis</name>
    <dbReference type="NCBI Taxonomy" id="355587"/>
    <lineage>
        <taxon>Eukaryota</taxon>
        <taxon>Metazoa</taxon>
        <taxon>Ecdysozoa</taxon>
        <taxon>Arthropoda</taxon>
        <taxon>Hexapoda</taxon>
        <taxon>Insecta</taxon>
        <taxon>Pterygota</taxon>
        <taxon>Neoptera</taxon>
        <taxon>Paraneoptera</taxon>
        <taxon>Hemiptera</taxon>
        <taxon>Heteroptera</taxon>
        <taxon>Panheteroptera</taxon>
        <taxon>Cimicomorpha</taxon>
        <taxon>Miridae</taxon>
        <taxon>Dicyphina</taxon>
        <taxon>Nesidiocoris</taxon>
    </lineage>
</organism>